<feature type="non-terminal residue" evidence="4">
    <location>
        <position position="459"/>
    </location>
</feature>
<evidence type="ECO:0008006" key="6">
    <source>
        <dbReference type="Google" id="ProtNLM"/>
    </source>
</evidence>
<dbReference type="InterPro" id="IPR018698">
    <property type="entry name" value="VWA-like_dom"/>
</dbReference>
<dbReference type="Proteomes" id="UP000823612">
    <property type="component" value="Unassembled WGS sequence"/>
</dbReference>
<feature type="domain" description="VWA-like" evidence="2">
    <location>
        <begin position="329"/>
        <end position="437"/>
    </location>
</feature>
<accession>A0A9D9DWE9</accession>
<organism evidence="4 5">
    <name type="scientific">Candidatus Pullibacteroides excrementavium</name>
    <dbReference type="NCBI Taxonomy" id="2840905"/>
    <lineage>
        <taxon>Bacteria</taxon>
        <taxon>Pseudomonadati</taxon>
        <taxon>Bacteroidota</taxon>
        <taxon>Bacteroidia</taxon>
        <taxon>Bacteroidales</taxon>
        <taxon>Candidatus Pullibacteroides</taxon>
    </lineage>
</organism>
<feature type="compositionally biased region" description="Polar residues" evidence="1">
    <location>
        <begin position="201"/>
        <end position="211"/>
    </location>
</feature>
<reference evidence="4" key="2">
    <citation type="journal article" date="2021" name="PeerJ">
        <title>Extensive microbial diversity within the chicken gut microbiome revealed by metagenomics and culture.</title>
        <authorList>
            <person name="Gilroy R."/>
            <person name="Ravi A."/>
            <person name="Getino M."/>
            <person name="Pursley I."/>
            <person name="Horton D.L."/>
            <person name="Alikhan N.F."/>
            <person name="Baker D."/>
            <person name="Gharbi K."/>
            <person name="Hall N."/>
            <person name="Watson M."/>
            <person name="Adriaenssens E.M."/>
            <person name="Foster-Nyarko E."/>
            <person name="Jarju S."/>
            <person name="Secka A."/>
            <person name="Antonio M."/>
            <person name="Oren A."/>
            <person name="Chaudhuri R.R."/>
            <person name="La Ragione R."/>
            <person name="Hildebrand F."/>
            <person name="Pallen M.J."/>
        </authorList>
    </citation>
    <scope>NUCLEOTIDE SEQUENCE</scope>
    <source>
        <strain evidence="4">2889</strain>
    </source>
</reference>
<protein>
    <recommendedName>
        <fullName evidence="6">VWA-like domain-containing protein</fullName>
    </recommendedName>
</protein>
<dbReference type="PANTHER" id="PTHR38730:SF1">
    <property type="entry name" value="SLL7028 PROTEIN"/>
    <property type="match status" value="1"/>
</dbReference>
<evidence type="ECO:0000259" key="3">
    <source>
        <dbReference type="Pfam" id="PF13203"/>
    </source>
</evidence>
<comment type="caution">
    <text evidence="4">The sequence shown here is derived from an EMBL/GenBank/DDBJ whole genome shotgun (WGS) entry which is preliminary data.</text>
</comment>
<dbReference type="PANTHER" id="PTHR38730">
    <property type="entry name" value="SLL7028 PROTEIN"/>
    <property type="match status" value="1"/>
</dbReference>
<evidence type="ECO:0000313" key="5">
    <source>
        <dbReference type="Proteomes" id="UP000823612"/>
    </source>
</evidence>
<name>A0A9D9DWE9_9BACT</name>
<dbReference type="InterPro" id="IPR025154">
    <property type="entry name" value="Put_metallopeptidase_dom"/>
</dbReference>
<evidence type="ECO:0000256" key="1">
    <source>
        <dbReference type="SAM" id="MobiDB-lite"/>
    </source>
</evidence>
<reference evidence="4" key="1">
    <citation type="submission" date="2020-10" db="EMBL/GenBank/DDBJ databases">
        <authorList>
            <person name="Gilroy R."/>
        </authorList>
    </citation>
    <scope>NUCLEOTIDE SEQUENCE</scope>
    <source>
        <strain evidence="4">2889</strain>
    </source>
</reference>
<dbReference type="EMBL" id="JADIMZ010000069">
    <property type="protein sequence ID" value="MBO8432554.1"/>
    <property type="molecule type" value="Genomic_DNA"/>
</dbReference>
<dbReference type="Pfam" id="PF09967">
    <property type="entry name" value="DUF2201"/>
    <property type="match status" value="1"/>
</dbReference>
<dbReference type="Pfam" id="PF13203">
    <property type="entry name" value="DUF2201_N"/>
    <property type="match status" value="1"/>
</dbReference>
<dbReference type="AlphaFoldDB" id="A0A9D9DWE9"/>
<sequence length="459" mass="52343">MEERFRHIAENWFLTEPLLFNVYCSHKLCALRTEEQNSRTVLRCGKGRIEYNPARVAELERLQLEEYLRLEMIRILLKHPYQRQPQPVRKDVCYWASDLVLQDHYKPKVRIFCRDDFQGIAFPGYAAAFEEYYRCLLPLGQSYSGMSDEHAGAGEQESENQDAQQDRQEEGHVNDEEGRSGGAGSPNENTKSPKGVKEGDTASTSAKQNAPTGGGKGENEPEKKMTALQQMQEKAGQAAELWDEDQLMQEEINRMVEVAEQTQAWGSLKGRMKEMIVASTQTKVDASRILNGFRGSLISSRRQLTRMRPSRRYGFDNMGSRHQFSTRLLVAVDVSGSVPSESLRQFFGMVNRFFKYGIEKIDVIQFDSDIKGEPLSLKRAMKEVAVLGRAGTNYQAVMDYACQDGDYDGLIICTDGFAALPRLKKNIRTKILWVFNNRAFFERHGWVSSFPNSRSCFLD</sequence>
<feature type="region of interest" description="Disordered" evidence="1">
    <location>
        <begin position="146"/>
        <end position="239"/>
    </location>
</feature>
<proteinExistence type="predicted"/>
<evidence type="ECO:0000313" key="4">
    <source>
        <dbReference type="EMBL" id="MBO8432554.1"/>
    </source>
</evidence>
<feature type="compositionally biased region" description="Basic and acidic residues" evidence="1">
    <location>
        <begin position="164"/>
        <end position="179"/>
    </location>
</feature>
<gene>
    <name evidence="4" type="ORF">IAB08_04605</name>
</gene>
<evidence type="ECO:0000259" key="2">
    <source>
        <dbReference type="Pfam" id="PF09967"/>
    </source>
</evidence>
<feature type="domain" description="Putative metallopeptidase" evidence="3">
    <location>
        <begin position="29"/>
        <end position="313"/>
    </location>
</feature>